<dbReference type="Proteomes" id="UP000824128">
    <property type="component" value="Unassembled WGS sequence"/>
</dbReference>
<dbReference type="NCBIfam" id="TIGR03592">
    <property type="entry name" value="yidC_oxa1_cterm"/>
    <property type="match status" value="1"/>
</dbReference>
<evidence type="ECO:0000256" key="3">
    <source>
        <dbReference type="ARBA" id="ARBA00022475"/>
    </source>
</evidence>
<dbReference type="GO" id="GO:0051205">
    <property type="term" value="P:protein insertion into membrane"/>
    <property type="evidence" value="ECO:0007669"/>
    <property type="project" value="TreeGrafter"/>
</dbReference>
<comment type="similarity">
    <text evidence="9">Belongs to the OXA1/ALB3/YidC family.</text>
</comment>
<comment type="subcellular location">
    <subcellularLocation>
        <location evidence="1">Cell membrane</location>
        <topology evidence="1">Multi-pass membrane protein</topology>
    </subcellularLocation>
    <subcellularLocation>
        <location evidence="9">Membrane</location>
        <topology evidence="9">Multi-pass membrane protein</topology>
    </subcellularLocation>
</comment>
<feature type="transmembrane region" description="Helical" evidence="10">
    <location>
        <begin position="276"/>
        <end position="297"/>
    </location>
</feature>
<keyword evidence="6 10" id="KW-1133">Transmembrane helix</keyword>
<evidence type="ECO:0000256" key="9">
    <source>
        <dbReference type="RuleBase" id="RU003945"/>
    </source>
</evidence>
<gene>
    <name evidence="12" type="ORF">IAD24_00315</name>
</gene>
<evidence type="ECO:0000256" key="7">
    <source>
        <dbReference type="ARBA" id="ARBA00023136"/>
    </source>
</evidence>
<dbReference type="InterPro" id="IPR001708">
    <property type="entry name" value="YidC/ALB3/OXA1/COX18"/>
</dbReference>
<feature type="transmembrane region" description="Helical" evidence="10">
    <location>
        <begin position="238"/>
        <end position="256"/>
    </location>
</feature>
<evidence type="ECO:0000256" key="10">
    <source>
        <dbReference type="SAM" id="Phobius"/>
    </source>
</evidence>
<sequence>MHNDFFLTQWLFLGMRWLFENITGESIALTVVISTILIKAITVFGDIKSRKSSAKMQVIQPQMNKLQKKYENDPQRLQREMSKLMKENNVSMFGGCLPMLFTLPLFFMFIAAFRQWGNEMMVHLIATLHTDPEAGVEMFKNFQFLWVHNIWQPDSGMQPVITSAEMLFTNSNIHRLFYFTEHPEAFELFKELGFFVESTAKGSYNGVVIAELTDELIAKYDAIVKPCVDLYAGYNNGWFVLPLLCGGTTLLSAWLMQRGQAQPAGNAASTGKMMMYLMPIMTFVFSLSTNASFALYWTVSNVISMITTYFINKSIGIGPAAAKEVSKT</sequence>
<evidence type="ECO:0000256" key="1">
    <source>
        <dbReference type="ARBA" id="ARBA00004651"/>
    </source>
</evidence>
<dbReference type="GO" id="GO:0005886">
    <property type="term" value="C:plasma membrane"/>
    <property type="evidence" value="ECO:0007669"/>
    <property type="project" value="UniProtKB-SubCell"/>
</dbReference>
<evidence type="ECO:0000256" key="2">
    <source>
        <dbReference type="ARBA" id="ARBA00022448"/>
    </source>
</evidence>
<organism evidence="12 13">
    <name type="scientific">Candidatus Aphodomorpha intestinavium</name>
    <dbReference type="NCBI Taxonomy" id="2840672"/>
    <lineage>
        <taxon>Bacteria</taxon>
        <taxon>Bacillati</taxon>
        <taxon>Bacillota</taxon>
        <taxon>Clostridia</taxon>
        <taxon>Eubacteriales</taxon>
        <taxon>Candidatus Aphodomorpha</taxon>
    </lineage>
</organism>
<evidence type="ECO:0000256" key="5">
    <source>
        <dbReference type="ARBA" id="ARBA00022927"/>
    </source>
</evidence>
<keyword evidence="4 9" id="KW-0812">Transmembrane</keyword>
<evidence type="ECO:0000313" key="13">
    <source>
        <dbReference type="Proteomes" id="UP000824128"/>
    </source>
</evidence>
<proteinExistence type="inferred from homology"/>
<dbReference type="EMBL" id="DVNZ01000012">
    <property type="protein sequence ID" value="HIU93577.1"/>
    <property type="molecule type" value="Genomic_DNA"/>
</dbReference>
<keyword evidence="5" id="KW-0653">Protein transport</keyword>
<dbReference type="GO" id="GO:0015031">
    <property type="term" value="P:protein transport"/>
    <property type="evidence" value="ECO:0007669"/>
    <property type="project" value="UniProtKB-KW"/>
</dbReference>
<keyword evidence="2" id="KW-0813">Transport</keyword>
<feature type="domain" description="Membrane insertase YidC/Oxa/ALB C-terminal" evidence="11">
    <location>
        <begin position="28"/>
        <end position="313"/>
    </location>
</feature>
<keyword evidence="3" id="KW-1003">Cell membrane</keyword>
<accession>A0A9D1N2I5</accession>
<dbReference type="CDD" id="cd20070">
    <property type="entry name" value="5TM_YidC_Alb3"/>
    <property type="match status" value="1"/>
</dbReference>
<dbReference type="GO" id="GO:0032977">
    <property type="term" value="F:membrane insertase activity"/>
    <property type="evidence" value="ECO:0007669"/>
    <property type="project" value="InterPro"/>
</dbReference>
<dbReference type="InterPro" id="IPR047196">
    <property type="entry name" value="YidC_ALB_C"/>
</dbReference>
<keyword evidence="7 10" id="KW-0472">Membrane</keyword>
<dbReference type="PANTHER" id="PTHR12428">
    <property type="entry name" value="OXA1"/>
    <property type="match status" value="1"/>
</dbReference>
<comment type="caution">
    <text evidence="12">The sequence shown here is derived from an EMBL/GenBank/DDBJ whole genome shotgun (WGS) entry which is preliminary data.</text>
</comment>
<evidence type="ECO:0000256" key="6">
    <source>
        <dbReference type="ARBA" id="ARBA00022989"/>
    </source>
</evidence>
<evidence type="ECO:0000256" key="8">
    <source>
        <dbReference type="ARBA" id="ARBA00023186"/>
    </source>
</evidence>
<dbReference type="PANTHER" id="PTHR12428:SF65">
    <property type="entry name" value="CYTOCHROME C OXIDASE ASSEMBLY PROTEIN COX18, MITOCHONDRIAL"/>
    <property type="match status" value="1"/>
</dbReference>
<keyword evidence="8" id="KW-0143">Chaperone</keyword>
<reference evidence="12" key="1">
    <citation type="submission" date="2020-10" db="EMBL/GenBank/DDBJ databases">
        <authorList>
            <person name="Gilroy R."/>
        </authorList>
    </citation>
    <scope>NUCLEOTIDE SEQUENCE</scope>
    <source>
        <strain evidence="12">ChiGjej2B2-16831</strain>
    </source>
</reference>
<feature type="transmembrane region" description="Helical" evidence="10">
    <location>
        <begin position="27"/>
        <end position="47"/>
    </location>
</feature>
<evidence type="ECO:0000259" key="11">
    <source>
        <dbReference type="Pfam" id="PF02096"/>
    </source>
</evidence>
<name>A0A9D1N2I5_9FIRM</name>
<evidence type="ECO:0000256" key="4">
    <source>
        <dbReference type="ARBA" id="ARBA00022692"/>
    </source>
</evidence>
<protein>
    <submittedName>
        <fullName evidence="12">YidC/Oxa1 family membrane protein insertase</fullName>
    </submittedName>
</protein>
<dbReference type="Pfam" id="PF02096">
    <property type="entry name" value="60KD_IMP"/>
    <property type="match status" value="1"/>
</dbReference>
<dbReference type="InterPro" id="IPR028055">
    <property type="entry name" value="YidC/Oxa/ALB_C"/>
</dbReference>
<reference evidence="12" key="2">
    <citation type="journal article" date="2021" name="PeerJ">
        <title>Extensive microbial diversity within the chicken gut microbiome revealed by metagenomics and culture.</title>
        <authorList>
            <person name="Gilroy R."/>
            <person name="Ravi A."/>
            <person name="Getino M."/>
            <person name="Pursley I."/>
            <person name="Horton D.L."/>
            <person name="Alikhan N.F."/>
            <person name="Baker D."/>
            <person name="Gharbi K."/>
            <person name="Hall N."/>
            <person name="Watson M."/>
            <person name="Adriaenssens E.M."/>
            <person name="Foster-Nyarko E."/>
            <person name="Jarju S."/>
            <person name="Secka A."/>
            <person name="Antonio M."/>
            <person name="Oren A."/>
            <person name="Chaudhuri R.R."/>
            <person name="La Ragione R."/>
            <person name="Hildebrand F."/>
            <person name="Pallen M.J."/>
        </authorList>
    </citation>
    <scope>NUCLEOTIDE SEQUENCE</scope>
    <source>
        <strain evidence="12">ChiGjej2B2-16831</strain>
    </source>
</reference>
<feature type="transmembrane region" description="Helical" evidence="10">
    <location>
        <begin position="90"/>
        <end position="113"/>
    </location>
</feature>
<dbReference type="AlphaFoldDB" id="A0A9D1N2I5"/>
<evidence type="ECO:0000313" key="12">
    <source>
        <dbReference type="EMBL" id="HIU93577.1"/>
    </source>
</evidence>